<evidence type="ECO:0000256" key="2">
    <source>
        <dbReference type="ARBA" id="ARBA00023015"/>
    </source>
</evidence>
<dbReference type="PROSITE" id="PS50066">
    <property type="entry name" value="MADS_BOX_2"/>
    <property type="match status" value="1"/>
</dbReference>
<dbReference type="OrthoDB" id="601557at2759"/>
<comment type="caution">
    <text evidence="8">The sequence shown here is derived from an EMBL/GenBank/DDBJ whole genome shotgun (WGS) entry which is preliminary data.</text>
</comment>
<keyword evidence="9" id="KW-1185">Reference proteome</keyword>
<keyword evidence="4" id="KW-0804">Transcription</keyword>
<dbReference type="InterPro" id="IPR002100">
    <property type="entry name" value="TF_MADSbox"/>
</dbReference>
<dbReference type="GO" id="GO:0000987">
    <property type="term" value="F:cis-regulatory region sequence-specific DNA binding"/>
    <property type="evidence" value="ECO:0007669"/>
    <property type="project" value="InterPro"/>
</dbReference>
<dbReference type="InterPro" id="IPR033897">
    <property type="entry name" value="SRF-like_MADS-box"/>
</dbReference>
<reference evidence="8" key="1">
    <citation type="submission" date="2020-01" db="EMBL/GenBank/DDBJ databases">
        <authorList>
            <person name="Mishra B."/>
        </authorList>
    </citation>
    <scope>NUCLEOTIDE SEQUENCE [LARGE SCALE GENOMIC DNA]</scope>
</reference>
<dbReference type="Gene3D" id="3.40.1810.10">
    <property type="entry name" value="Transcription factor, MADS-box"/>
    <property type="match status" value="1"/>
</dbReference>
<dbReference type="CDD" id="cd00266">
    <property type="entry name" value="MADS_SRF_like"/>
    <property type="match status" value="1"/>
</dbReference>
<protein>
    <recommendedName>
        <fullName evidence="7">MADS-box domain-containing protein</fullName>
    </recommendedName>
</protein>
<dbReference type="SUPFAM" id="SSF55455">
    <property type="entry name" value="SRF-like"/>
    <property type="match status" value="1"/>
</dbReference>
<feature type="region of interest" description="Disordered" evidence="6">
    <location>
        <begin position="317"/>
        <end position="347"/>
    </location>
</feature>
<keyword evidence="3" id="KW-0238">DNA-binding</keyword>
<proteinExistence type="predicted"/>
<feature type="region of interest" description="Disordered" evidence="6">
    <location>
        <begin position="79"/>
        <end position="107"/>
    </location>
</feature>
<evidence type="ECO:0000256" key="5">
    <source>
        <dbReference type="ARBA" id="ARBA00023242"/>
    </source>
</evidence>
<gene>
    <name evidence="8" type="ORF">MERR_LOCUS41308</name>
</gene>
<feature type="domain" description="MADS-box" evidence="7">
    <location>
        <begin position="16"/>
        <end position="58"/>
    </location>
</feature>
<dbReference type="Proteomes" id="UP000467841">
    <property type="component" value="Unassembled WGS sequence"/>
</dbReference>
<evidence type="ECO:0000256" key="4">
    <source>
        <dbReference type="ARBA" id="ARBA00023163"/>
    </source>
</evidence>
<dbReference type="PRINTS" id="PR00404">
    <property type="entry name" value="MADSDOMAIN"/>
</dbReference>
<dbReference type="EMBL" id="CACVBM020001562">
    <property type="protein sequence ID" value="CAA7054072.1"/>
    <property type="molecule type" value="Genomic_DNA"/>
</dbReference>
<dbReference type="GO" id="GO:0005634">
    <property type="term" value="C:nucleus"/>
    <property type="evidence" value="ECO:0007669"/>
    <property type="project" value="UniProtKB-SubCell"/>
</dbReference>
<accession>A0A6D2KAT9</accession>
<comment type="subcellular location">
    <subcellularLocation>
        <location evidence="1">Nucleus</location>
    </subcellularLocation>
</comment>
<evidence type="ECO:0000259" key="7">
    <source>
        <dbReference type="PROSITE" id="PS50066"/>
    </source>
</evidence>
<evidence type="ECO:0000256" key="1">
    <source>
        <dbReference type="ARBA" id="ARBA00004123"/>
    </source>
</evidence>
<dbReference type="Pfam" id="PF00319">
    <property type="entry name" value="SRF-TF"/>
    <property type="match status" value="1"/>
</dbReference>
<organism evidence="8 9">
    <name type="scientific">Microthlaspi erraticum</name>
    <dbReference type="NCBI Taxonomy" id="1685480"/>
    <lineage>
        <taxon>Eukaryota</taxon>
        <taxon>Viridiplantae</taxon>
        <taxon>Streptophyta</taxon>
        <taxon>Embryophyta</taxon>
        <taxon>Tracheophyta</taxon>
        <taxon>Spermatophyta</taxon>
        <taxon>Magnoliopsida</taxon>
        <taxon>eudicotyledons</taxon>
        <taxon>Gunneridae</taxon>
        <taxon>Pentapetalae</taxon>
        <taxon>rosids</taxon>
        <taxon>malvids</taxon>
        <taxon>Brassicales</taxon>
        <taxon>Brassicaceae</taxon>
        <taxon>Coluteocarpeae</taxon>
        <taxon>Microthlaspi</taxon>
    </lineage>
</organism>
<evidence type="ECO:0000256" key="6">
    <source>
        <dbReference type="SAM" id="MobiDB-lite"/>
    </source>
</evidence>
<evidence type="ECO:0000313" key="9">
    <source>
        <dbReference type="Proteomes" id="UP000467841"/>
    </source>
</evidence>
<dbReference type="GO" id="GO:0046983">
    <property type="term" value="F:protein dimerization activity"/>
    <property type="evidence" value="ECO:0007669"/>
    <property type="project" value="InterPro"/>
</dbReference>
<sequence>MRASSSSSYGNSLAATSLANRVRTIFKKAYELSTLCGIEVCVILYGPSGKLKTWPAEKEKVEDMALRYRAATKRKKSLNLHEFLKEKENNPKKDNPKKKKKKKDLNSGVKYPDWYPIFDHYSPHQLSQLVMSLEQTLSTLQERLRFVEAQKQRNTNFVHQNLSTPSSSLNQHHHQYQTQPLLPSQFSPSMYGQRINHLMLQQNLCGLDNNITNTNFQHPYVFNTLSTSRSNQLSNNQNHQLMQLYDLGPNITNTDFQNPCLSNTQGYPLLLQAPESSLNNNGLVQHPMMQKQEPSGFDHNMRITNNNVLEHTHLSNTVSDEPRYDFQKNPDGGMVGSSSFSQDFGAL</sequence>
<name>A0A6D2KAT9_9BRAS</name>
<dbReference type="GO" id="GO:0000981">
    <property type="term" value="F:DNA-binding transcription factor activity, RNA polymerase II-specific"/>
    <property type="evidence" value="ECO:0007669"/>
    <property type="project" value="InterPro"/>
</dbReference>
<dbReference type="GO" id="GO:0045944">
    <property type="term" value="P:positive regulation of transcription by RNA polymerase II"/>
    <property type="evidence" value="ECO:0007669"/>
    <property type="project" value="InterPro"/>
</dbReference>
<feature type="compositionally biased region" description="Basic and acidic residues" evidence="6">
    <location>
        <begin position="82"/>
        <end position="94"/>
    </location>
</feature>
<evidence type="ECO:0000313" key="8">
    <source>
        <dbReference type="EMBL" id="CAA7054072.1"/>
    </source>
</evidence>
<feature type="compositionally biased region" description="Polar residues" evidence="6">
    <location>
        <begin position="336"/>
        <end position="347"/>
    </location>
</feature>
<keyword evidence="2" id="KW-0805">Transcription regulation</keyword>
<dbReference type="InterPro" id="IPR036879">
    <property type="entry name" value="TF_MADSbox_sf"/>
</dbReference>
<keyword evidence="5" id="KW-0539">Nucleus</keyword>
<evidence type="ECO:0000256" key="3">
    <source>
        <dbReference type="ARBA" id="ARBA00023125"/>
    </source>
</evidence>
<dbReference type="AlphaFoldDB" id="A0A6D2KAT9"/>
<dbReference type="SMART" id="SM00432">
    <property type="entry name" value="MADS"/>
    <property type="match status" value="1"/>
</dbReference>